<dbReference type="EC" id="1.-.-.-" evidence="2"/>
<organism evidence="2 3">
    <name type="scientific">Roseomonas elaeocarpi</name>
    <dbReference type="NCBI Taxonomy" id="907779"/>
    <lineage>
        <taxon>Bacteria</taxon>
        <taxon>Pseudomonadati</taxon>
        <taxon>Pseudomonadota</taxon>
        <taxon>Alphaproteobacteria</taxon>
        <taxon>Acetobacterales</taxon>
        <taxon>Roseomonadaceae</taxon>
        <taxon>Roseomonas</taxon>
    </lineage>
</organism>
<feature type="domain" description="ABM" evidence="1">
    <location>
        <begin position="5"/>
        <end position="93"/>
    </location>
</feature>
<dbReference type="GO" id="GO:0004497">
    <property type="term" value="F:monooxygenase activity"/>
    <property type="evidence" value="ECO:0007669"/>
    <property type="project" value="UniProtKB-KW"/>
</dbReference>
<keyword evidence="2" id="KW-0503">Monooxygenase</keyword>
<keyword evidence="3" id="KW-1185">Reference proteome</keyword>
<reference evidence="2 3" key="1">
    <citation type="submission" date="2024-09" db="EMBL/GenBank/DDBJ databases">
        <authorList>
            <person name="Sun Q."/>
            <person name="Mori K."/>
        </authorList>
    </citation>
    <scope>NUCLEOTIDE SEQUENCE [LARGE SCALE GENOMIC DNA]</scope>
    <source>
        <strain evidence="2 3">TBRC 5777</strain>
    </source>
</reference>
<dbReference type="Gene3D" id="3.30.70.100">
    <property type="match status" value="1"/>
</dbReference>
<evidence type="ECO:0000313" key="3">
    <source>
        <dbReference type="Proteomes" id="UP001589865"/>
    </source>
</evidence>
<dbReference type="RefSeq" id="WP_377044142.1">
    <property type="nucleotide sequence ID" value="NZ_JBHLUN010000006.1"/>
</dbReference>
<evidence type="ECO:0000259" key="1">
    <source>
        <dbReference type="PROSITE" id="PS51725"/>
    </source>
</evidence>
<dbReference type="PROSITE" id="PS51725">
    <property type="entry name" value="ABM"/>
    <property type="match status" value="1"/>
</dbReference>
<comment type="caution">
    <text evidence="2">The sequence shown here is derived from an EMBL/GenBank/DDBJ whole genome shotgun (WGS) entry which is preliminary data.</text>
</comment>
<dbReference type="SUPFAM" id="SSF54909">
    <property type="entry name" value="Dimeric alpha+beta barrel"/>
    <property type="match status" value="1"/>
</dbReference>
<name>A0ABV6JRM9_9PROT</name>
<dbReference type="PANTHER" id="PTHR33336">
    <property type="entry name" value="QUINOL MONOOXYGENASE YGIN-RELATED"/>
    <property type="match status" value="1"/>
</dbReference>
<keyword evidence="2" id="KW-0560">Oxidoreductase</keyword>
<protein>
    <submittedName>
        <fullName evidence="2">Quinol monooxygenase</fullName>
        <ecNumber evidence="2">1.-.-.-</ecNumber>
    </submittedName>
</protein>
<dbReference type="InterPro" id="IPR011008">
    <property type="entry name" value="Dimeric_a/b-barrel"/>
</dbReference>
<dbReference type="InterPro" id="IPR050744">
    <property type="entry name" value="AI-2_Isomerase_LsrG"/>
</dbReference>
<accession>A0ABV6JRM9</accession>
<dbReference type="InterPro" id="IPR007138">
    <property type="entry name" value="ABM_dom"/>
</dbReference>
<gene>
    <name evidence="2" type="ORF">ACFFGY_09025</name>
</gene>
<dbReference type="Proteomes" id="UP001589865">
    <property type="component" value="Unassembled WGS sequence"/>
</dbReference>
<evidence type="ECO:0000313" key="2">
    <source>
        <dbReference type="EMBL" id="MFC0408387.1"/>
    </source>
</evidence>
<sequence>MSQTTPVVAVFVTKPGAEEKVEAMFRAVVPTTLAEEGCITYQLHRDSENPRRFVFTEEWASRELLDRHLAAPHIATLFAALPEHLESSEVSVLTRLA</sequence>
<dbReference type="EMBL" id="JBHLUN010000006">
    <property type="protein sequence ID" value="MFC0408387.1"/>
    <property type="molecule type" value="Genomic_DNA"/>
</dbReference>
<dbReference type="PANTHER" id="PTHR33336:SF15">
    <property type="entry name" value="ABM DOMAIN-CONTAINING PROTEIN"/>
    <property type="match status" value="1"/>
</dbReference>
<dbReference type="Pfam" id="PF03992">
    <property type="entry name" value="ABM"/>
    <property type="match status" value="1"/>
</dbReference>
<proteinExistence type="predicted"/>